<gene>
    <name evidence="7" type="ORF">CALMAC_LOCUS4515</name>
</gene>
<reference evidence="7 8" key="1">
    <citation type="submission" date="2019-01" db="EMBL/GenBank/DDBJ databases">
        <authorList>
            <person name="Sayadi A."/>
        </authorList>
    </citation>
    <scope>NUCLEOTIDE SEQUENCE [LARGE SCALE GENOMIC DNA]</scope>
</reference>
<name>A0A653BZF1_CALMS</name>
<accession>A0A653BZF1</accession>
<keyword evidence="8" id="KW-1185">Reference proteome</keyword>
<evidence type="ECO:0000313" key="7">
    <source>
        <dbReference type="EMBL" id="VEN40317.1"/>
    </source>
</evidence>
<dbReference type="AlphaFoldDB" id="A0A653BZF1"/>
<dbReference type="InterPro" id="IPR014729">
    <property type="entry name" value="Rossmann-like_a/b/a_fold"/>
</dbReference>
<dbReference type="GO" id="GO:0005524">
    <property type="term" value="F:ATP binding"/>
    <property type="evidence" value="ECO:0007669"/>
    <property type="project" value="UniProtKB-KW"/>
</dbReference>
<evidence type="ECO:0000256" key="1">
    <source>
        <dbReference type="ARBA" id="ARBA00022598"/>
    </source>
</evidence>
<evidence type="ECO:0000256" key="4">
    <source>
        <dbReference type="ARBA" id="ARBA00022917"/>
    </source>
</evidence>
<dbReference type="GO" id="GO:0004822">
    <property type="term" value="F:isoleucine-tRNA ligase activity"/>
    <property type="evidence" value="ECO:0007669"/>
    <property type="project" value="TreeGrafter"/>
</dbReference>
<dbReference type="SUPFAM" id="SSF52374">
    <property type="entry name" value="Nucleotidylyl transferase"/>
    <property type="match status" value="1"/>
</dbReference>
<protein>
    <recommendedName>
        <fullName evidence="6">Aminoacyl-tRNA synthetase class Ia domain-containing protein</fullName>
    </recommendedName>
</protein>
<dbReference type="GO" id="GO:0006428">
    <property type="term" value="P:isoleucyl-tRNA aminoacylation"/>
    <property type="evidence" value="ECO:0007669"/>
    <property type="project" value="TreeGrafter"/>
</dbReference>
<dbReference type="OrthoDB" id="10264412at2759"/>
<keyword evidence="1" id="KW-0436">Ligase</keyword>
<keyword evidence="2" id="KW-0547">Nucleotide-binding</keyword>
<sequence length="154" mass="17835">MKVENMILRRITRVQKSNVIFYSTKQAQKGKLYSNTIFLPKTRFPQRLENHKLVERDESIHSAADFENLYTWQRSHLSEPEFVLHDGPPYANGQAHMGHAINKILKDAILRCHIIKGNKVHFIPGWDCHGLPIELKAISDNKDLDPIKIRKKGT</sequence>
<dbReference type="GO" id="GO:0005739">
    <property type="term" value="C:mitochondrion"/>
    <property type="evidence" value="ECO:0007669"/>
    <property type="project" value="TreeGrafter"/>
</dbReference>
<dbReference type="Proteomes" id="UP000410492">
    <property type="component" value="Unassembled WGS sequence"/>
</dbReference>
<organism evidence="7 8">
    <name type="scientific">Callosobruchus maculatus</name>
    <name type="common">Southern cowpea weevil</name>
    <name type="synonym">Pulse bruchid</name>
    <dbReference type="NCBI Taxonomy" id="64391"/>
    <lineage>
        <taxon>Eukaryota</taxon>
        <taxon>Metazoa</taxon>
        <taxon>Ecdysozoa</taxon>
        <taxon>Arthropoda</taxon>
        <taxon>Hexapoda</taxon>
        <taxon>Insecta</taxon>
        <taxon>Pterygota</taxon>
        <taxon>Neoptera</taxon>
        <taxon>Endopterygota</taxon>
        <taxon>Coleoptera</taxon>
        <taxon>Polyphaga</taxon>
        <taxon>Cucujiformia</taxon>
        <taxon>Chrysomeloidea</taxon>
        <taxon>Chrysomelidae</taxon>
        <taxon>Bruchinae</taxon>
        <taxon>Bruchini</taxon>
        <taxon>Callosobruchus</taxon>
    </lineage>
</organism>
<dbReference type="Gene3D" id="3.40.50.620">
    <property type="entry name" value="HUPs"/>
    <property type="match status" value="1"/>
</dbReference>
<keyword evidence="4" id="KW-0648">Protein biosynthesis</keyword>
<dbReference type="Pfam" id="PF00133">
    <property type="entry name" value="tRNA-synt_1"/>
    <property type="match status" value="1"/>
</dbReference>
<evidence type="ECO:0000256" key="5">
    <source>
        <dbReference type="ARBA" id="ARBA00023146"/>
    </source>
</evidence>
<dbReference type="EMBL" id="CAACVG010006464">
    <property type="protein sequence ID" value="VEN40317.1"/>
    <property type="molecule type" value="Genomic_DNA"/>
</dbReference>
<proteinExistence type="predicted"/>
<evidence type="ECO:0000259" key="6">
    <source>
        <dbReference type="Pfam" id="PF00133"/>
    </source>
</evidence>
<dbReference type="InterPro" id="IPR002300">
    <property type="entry name" value="aa-tRNA-synth_Ia"/>
</dbReference>
<evidence type="ECO:0000256" key="3">
    <source>
        <dbReference type="ARBA" id="ARBA00022840"/>
    </source>
</evidence>
<keyword evidence="3" id="KW-0067">ATP-binding</keyword>
<dbReference type="PANTHER" id="PTHR42765">
    <property type="entry name" value="SOLEUCYL-TRNA SYNTHETASE"/>
    <property type="match status" value="1"/>
</dbReference>
<evidence type="ECO:0000256" key="2">
    <source>
        <dbReference type="ARBA" id="ARBA00022741"/>
    </source>
</evidence>
<keyword evidence="5" id="KW-0030">Aminoacyl-tRNA synthetase</keyword>
<dbReference type="PANTHER" id="PTHR42765:SF1">
    <property type="entry name" value="ISOLEUCINE--TRNA LIGASE, MITOCHONDRIAL"/>
    <property type="match status" value="1"/>
</dbReference>
<feature type="domain" description="Aminoacyl-tRNA synthetase class Ia" evidence="6">
    <location>
        <begin position="72"/>
        <end position="136"/>
    </location>
</feature>
<dbReference type="GO" id="GO:0032543">
    <property type="term" value="P:mitochondrial translation"/>
    <property type="evidence" value="ECO:0007669"/>
    <property type="project" value="TreeGrafter"/>
</dbReference>
<evidence type="ECO:0000313" key="8">
    <source>
        <dbReference type="Proteomes" id="UP000410492"/>
    </source>
</evidence>
<dbReference type="InterPro" id="IPR050081">
    <property type="entry name" value="Ile-tRNA_ligase"/>
</dbReference>